<dbReference type="AlphaFoldDB" id="A0A498D7R6"/>
<evidence type="ECO:0000256" key="2">
    <source>
        <dbReference type="ARBA" id="ARBA00022908"/>
    </source>
</evidence>
<dbReference type="SUPFAM" id="SSF56349">
    <property type="entry name" value="DNA breaking-rejoining enzymes"/>
    <property type="match status" value="1"/>
</dbReference>
<comment type="similarity">
    <text evidence="1">Belongs to the 'phage' integrase family.</text>
</comment>
<evidence type="ECO:0000256" key="4">
    <source>
        <dbReference type="ARBA" id="ARBA00023172"/>
    </source>
</evidence>
<dbReference type="InterPro" id="IPR038488">
    <property type="entry name" value="Integrase_DNA-bd_sf"/>
</dbReference>
<accession>A0A498D7R6</accession>
<dbReference type="InterPro" id="IPR044068">
    <property type="entry name" value="CB"/>
</dbReference>
<dbReference type="Proteomes" id="UP000267166">
    <property type="component" value="Unassembled WGS sequence"/>
</dbReference>
<feature type="domain" description="Core-binding (CB)" evidence="8">
    <location>
        <begin position="97"/>
        <end position="186"/>
    </location>
</feature>
<dbReference type="GO" id="GO:0006310">
    <property type="term" value="P:DNA recombination"/>
    <property type="evidence" value="ECO:0007669"/>
    <property type="project" value="UniProtKB-KW"/>
</dbReference>
<dbReference type="InterPro" id="IPR002104">
    <property type="entry name" value="Integrase_catalytic"/>
</dbReference>
<dbReference type="RefSeq" id="WP_121594875.1">
    <property type="nucleotide sequence ID" value="NZ_RCHD01000049.1"/>
</dbReference>
<evidence type="ECO:0000313" key="9">
    <source>
        <dbReference type="EMBL" id="RLL31228.1"/>
    </source>
</evidence>
<name>A0A498D7R6_9GAMM</name>
<dbReference type="EMBL" id="RCHD01000049">
    <property type="protein sequence ID" value="RLL31228.1"/>
    <property type="molecule type" value="Genomic_DNA"/>
</dbReference>
<proteinExistence type="inferred from homology"/>
<evidence type="ECO:0000313" key="10">
    <source>
        <dbReference type="Proteomes" id="UP000267166"/>
    </source>
</evidence>
<dbReference type="Pfam" id="PF13356">
    <property type="entry name" value="Arm-DNA-bind_3"/>
    <property type="match status" value="1"/>
</dbReference>
<evidence type="ECO:0000256" key="6">
    <source>
        <dbReference type="SAM" id="MobiDB-lite"/>
    </source>
</evidence>
<feature type="domain" description="Tyr recombinase" evidence="7">
    <location>
        <begin position="209"/>
        <end position="393"/>
    </location>
</feature>
<dbReference type="InterPro" id="IPR013762">
    <property type="entry name" value="Integrase-like_cat_sf"/>
</dbReference>
<keyword evidence="2" id="KW-0229">DNA integration</keyword>
<protein>
    <submittedName>
        <fullName evidence="9">DUF4102 domain-containing protein</fullName>
    </submittedName>
</protein>
<evidence type="ECO:0000259" key="8">
    <source>
        <dbReference type="PROSITE" id="PS51900"/>
    </source>
</evidence>
<dbReference type="Pfam" id="PF22022">
    <property type="entry name" value="Phage_int_M"/>
    <property type="match status" value="1"/>
</dbReference>
<dbReference type="InterPro" id="IPR050808">
    <property type="entry name" value="Phage_Integrase"/>
</dbReference>
<dbReference type="GO" id="GO:0003677">
    <property type="term" value="F:DNA binding"/>
    <property type="evidence" value="ECO:0007669"/>
    <property type="project" value="UniProtKB-UniRule"/>
</dbReference>
<dbReference type="Gene3D" id="3.30.160.390">
    <property type="entry name" value="Integrase, DNA-binding domain"/>
    <property type="match status" value="1"/>
</dbReference>
<sequence>MLNDTKIKQLKPRDKMYRMADHSGLCIEVRPNGSKHWRFRYRFLGKASMLSLGEYPVVSLATARQKIIDQKTLLDQNIDPAKYRIEEKEQAKLKSESTFKDIALEWYEVKKNKRSESFRLTVEKAFARDLFPAFGGKDLKTITPHDVLRMQKDTIKRVSKQMNHGTGESTAIRNRQLVNSIFNYAIANLRCESNPAISLGQTVERPPKQTARPLTSDEKSRFNSALKNSRSTEMVKNSILLLLYSMMRSIEVCRLRWEWIDLENRLITIPPATKEQLDQGERNIKMNRTHLVPISDQIFKILESQKLQSNNEYVFCSVFNKSKIMNKTTINRALGSMGFEFTAHDFRATASTLLHEAGYSSEWIELQLAHVDKNAVRGTYNHAQNLEDRRKMMQDWADMVDSW</sequence>
<dbReference type="InterPro" id="IPR010998">
    <property type="entry name" value="Integrase_recombinase_N"/>
</dbReference>
<gene>
    <name evidence="9" type="ORF">D9K80_15355</name>
</gene>
<reference evidence="9 10" key="1">
    <citation type="submission" date="2018-09" db="EMBL/GenBank/DDBJ databases">
        <title>The draft genome of Acinetobacter sp. strains.</title>
        <authorList>
            <person name="Qin J."/>
            <person name="Feng Y."/>
            <person name="Zong Z."/>
        </authorList>
    </citation>
    <scope>NUCLEOTIDE SEQUENCE [LARGE SCALE GENOMIC DNA]</scope>
    <source>
        <strain evidence="9 10">WCHAc060003</strain>
    </source>
</reference>
<dbReference type="PROSITE" id="PS51900">
    <property type="entry name" value="CB"/>
    <property type="match status" value="1"/>
</dbReference>
<keyword evidence="4" id="KW-0233">DNA recombination</keyword>
<dbReference type="PROSITE" id="PS51898">
    <property type="entry name" value="TYR_RECOMBINASE"/>
    <property type="match status" value="1"/>
</dbReference>
<dbReference type="GO" id="GO:0015074">
    <property type="term" value="P:DNA integration"/>
    <property type="evidence" value="ECO:0007669"/>
    <property type="project" value="UniProtKB-KW"/>
</dbReference>
<organism evidence="9 10">
    <name type="scientific">Acinetobacter cumulans</name>
    <dbReference type="NCBI Taxonomy" id="2136182"/>
    <lineage>
        <taxon>Bacteria</taxon>
        <taxon>Pseudomonadati</taxon>
        <taxon>Pseudomonadota</taxon>
        <taxon>Gammaproteobacteria</taxon>
        <taxon>Moraxellales</taxon>
        <taxon>Moraxellaceae</taxon>
        <taxon>Acinetobacter</taxon>
    </lineage>
</organism>
<dbReference type="InterPro" id="IPR011010">
    <property type="entry name" value="DNA_brk_join_enz"/>
</dbReference>
<dbReference type="InterPro" id="IPR053876">
    <property type="entry name" value="Phage_int_M"/>
</dbReference>
<evidence type="ECO:0000256" key="3">
    <source>
        <dbReference type="ARBA" id="ARBA00023125"/>
    </source>
</evidence>
<keyword evidence="3 5" id="KW-0238">DNA-binding</keyword>
<dbReference type="Gene3D" id="1.10.443.10">
    <property type="entry name" value="Intergrase catalytic core"/>
    <property type="match status" value="1"/>
</dbReference>
<dbReference type="InterPro" id="IPR025166">
    <property type="entry name" value="Integrase_DNA_bind_dom"/>
</dbReference>
<evidence type="ECO:0000259" key="7">
    <source>
        <dbReference type="PROSITE" id="PS51898"/>
    </source>
</evidence>
<evidence type="ECO:0000256" key="5">
    <source>
        <dbReference type="PROSITE-ProRule" id="PRU01248"/>
    </source>
</evidence>
<evidence type="ECO:0000256" key="1">
    <source>
        <dbReference type="ARBA" id="ARBA00008857"/>
    </source>
</evidence>
<dbReference type="PANTHER" id="PTHR30629:SF2">
    <property type="entry name" value="PROPHAGE INTEGRASE INTS-RELATED"/>
    <property type="match status" value="1"/>
</dbReference>
<dbReference type="Gene3D" id="1.10.150.130">
    <property type="match status" value="1"/>
</dbReference>
<dbReference type="CDD" id="cd00801">
    <property type="entry name" value="INT_P4_C"/>
    <property type="match status" value="1"/>
</dbReference>
<dbReference type="Pfam" id="PF00589">
    <property type="entry name" value="Phage_integrase"/>
    <property type="match status" value="1"/>
</dbReference>
<dbReference type="PANTHER" id="PTHR30629">
    <property type="entry name" value="PROPHAGE INTEGRASE"/>
    <property type="match status" value="1"/>
</dbReference>
<comment type="caution">
    <text evidence="9">The sequence shown here is derived from an EMBL/GenBank/DDBJ whole genome shotgun (WGS) entry which is preliminary data.</text>
</comment>
<feature type="region of interest" description="Disordered" evidence="6">
    <location>
        <begin position="205"/>
        <end position="225"/>
    </location>
</feature>